<name>A0ABQ4EVN7_9ACTN</name>
<evidence type="ECO:0000256" key="3">
    <source>
        <dbReference type="SAM" id="MobiDB-lite"/>
    </source>
</evidence>
<dbReference type="PANTHER" id="PTHR42841">
    <property type="entry name" value="AMINE OXIDASE"/>
    <property type="match status" value="1"/>
</dbReference>
<feature type="domain" description="Amine oxidase" evidence="4">
    <location>
        <begin position="20"/>
        <end position="467"/>
    </location>
</feature>
<evidence type="ECO:0000313" key="6">
    <source>
        <dbReference type="Proteomes" id="UP000621500"/>
    </source>
</evidence>
<dbReference type="InterPro" id="IPR036188">
    <property type="entry name" value="FAD/NAD-bd_sf"/>
</dbReference>
<protein>
    <submittedName>
        <fullName evidence="5">Oxidoreductase</fullName>
    </submittedName>
</protein>
<comment type="caution">
    <text evidence="5">The sequence shown here is derived from an EMBL/GenBank/DDBJ whole genome shotgun (WGS) entry which is preliminary data.</text>
</comment>
<evidence type="ECO:0000256" key="2">
    <source>
        <dbReference type="ARBA" id="ARBA00023002"/>
    </source>
</evidence>
<evidence type="ECO:0000313" key="5">
    <source>
        <dbReference type="EMBL" id="GIG98696.1"/>
    </source>
</evidence>
<dbReference type="InterPro" id="IPR002937">
    <property type="entry name" value="Amino_oxidase"/>
</dbReference>
<keyword evidence="6" id="KW-1185">Reference proteome</keyword>
<accession>A0ABQ4EVN7</accession>
<dbReference type="Proteomes" id="UP000621500">
    <property type="component" value="Unassembled WGS sequence"/>
</dbReference>
<organism evidence="5 6">
    <name type="scientific">Plantactinospora mayteni</name>
    <dbReference type="NCBI Taxonomy" id="566021"/>
    <lineage>
        <taxon>Bacteria</taxon>
        <taxon>Bacillati</taxon>
        <taxon>Actinomycetota</taxon>
        <taxon>Actinomycetes</taxon>
        <taxon>Micromonosporales</taxon>
        <taxon>Micromonosporaceae</taxon>
        <taxon>Plantactinospora</taxon>
    </lineage>
</organism>
<evidence type="ECO:0000256" key="1">
    <source>
        <dbReference type="ARBA" id="ARBA00001974"/>
    </source>
</evidence>
<sequence>MTVVSELPTETDVVIVGGGLAGLAAARRLHRAGTPWLLVEAAERLGGRVGTDAVDGYLIDRGFQVVNTGYPRLSALVDLTSLGLGYFTQGVLVRRGDTLHRMVHPLRDPFGAARTVLTGLADAAGVGRLGNASAGMGGSGSGAVGLGGSGNASTGEDGDRGTGGRLAEVRRISSVGRAGDRLRLAALAARCASYPVDRLLAAPETSTEAALRRAGLSDRIVEELLRPFLSGVFGERELRTSSHVLAMIVRSFARGRIGLPAAGIAALPEALAAPLPESLIALGVSATSLRPGLVNTSAGAVRCRAVLVATDPVTATALLPPLGRVRMHALTTYYHSTAEPPLDEPILLLDGDRRELVANTVVVSRAAPTYAPPGRHLVATSVAGPLVPPEPVVRTELARLYGRPVDDWEHLTTVGVPEALPAAPAPQGRLRKPVAPREGIFVAGDHRGSPSVQGALASGWRAAGAIIGFLHG</sequence>
<gene>
    <name evidence="5" type="ORF">Pma05_52690</name>
</gene>
<dbReference type="InterPro" id="IPR001613">
    <property type="entry name" value="Flavin_amine_oxidase"/>
</dbReference>
<proteinExistence type="predicted"/>
<keyword evidence="2" id="KW-0560">Oxidoreductase</keyword>
<comment type="cofactor">
    <cofactor evidence="1">
        <name>FAD</name>
        <dbReference type="ChEBI" id="CHEBI:57692"/>
    </cofactor>
</comment>
<dbReference type="SUPFAM" id="SSF51905">
    <property type="entry name" value="FAD/NAD(P)-binding domain"/>
    <property type="match status" value="1"/>
</dbReference>
<reference evidence="5 6" key="1">
    <citation type="submission" date="2021-01" db="EMBL/GenBank/DDBJ databases">
        <title>Whole genome shotgun sequence of Plantactinospora mayteni NBRC 109088.</title>
        <authorList>
            <person name="Komaki H."/>
            <person name="Tamura T."/>
        </authorList>
    </citation>
    <scope>NUCLEOTIDE SEQUENCE [LARGE SCALE GENOMIC DNA]</scope>
    <source>
        <strain evidence="5 6">NBRC 109088</strain>
    </source>
</reference>
<dbReference type="Pfam" id="PF01593">
    <property type="entry name" value="Amino_oxidase"/>
    <property type="match status" value="1"/>
</dbReference>
<evidence type="ECO:0000259" key="4">
    <source>
        <dbReference type="Pfam" id="PF01593"/>
    </source>
</evidence>
<dbReference type="Gene3D" id="3.50.50.60">
    <property type="entry name" value="FAD/NAD(P)-binding domain"/>
    <property type="match status" value="1"/>
</dbReference>
<dbReference type="EMBL" id="BONX01000036">
    <property type="protein sequence ID" value="GIG98696.1"/>
    <property type="molecule type" value="Genomic_DNA"/>
</dbReference>
<dbReference type="PRINTS" id="PR00757">
    <property type="entry name" value="AMINEOXDASEF"/>
</dbReference>
<feature type="region of interest" description="Disordered" evidence="3">
    <location>
        <begin position="145"/>
        <end position="165"/>
    </location>
</feature>